<reference evidence="2 3" key="1">
    <citation type="submission" date="2012-08" db="EMBL/GenBank/DDBJ databases">
        <title>Oryza genome evolution.</title>
        <authorList>
            <person name="Wing R.A."/>
        </authorList>
    </citation>
    <scope>NUCLEOTIDE SEQUENCE</scope>
</reference>
<sequence>MAQLINKEKNLQKVPEQSKWMELGVLPACVAFELDISQGRMHPTRRGTRDDVEYKDPPKLQLNKANSPGICTRTDRGLT</sequence>
<dbReference type="EnsemblPlants" id="LPERR04G16050.1">
    <property type="protein sequence ID" value="LPERR04G16050.1"/>
    <property type="gene ID" value="LPERR04G16050"/>
</dbReference>
<dbReference type="Gramene" id="LPERR04G16050.1">
    <property type="protein sequence ID" value="LPERR04G16050.1"/>
    <property type="gene ID" value="LPERR04G16050"/>
</dbReference>
<proteinExistence type="predicted"/>
<name>A0A0D9W7J1_9ORYZ</name>
<dbReference type="Proteomes" id="UP000032180">
    <property type="component" value="Chromosome 4"/>
</dbReference>
<feature type="compositionally biased region" description="Basic and acidic residues" evidence="1">
    <location>
        <begin position="47"/>
        <end position="58"/>
    </location>
</feature>
<accession>A0A0D9W7J1</accession>
<reference evidence="3" key="2">
    <citation type="submission" date="2013-12" db="EMBL/GenBank/DDBJ databases">
        <authorList>
            <person name="Yu Y."/>
            <person name="Lee S."/>
            <person name="de Baynast K."/>
            <person name="Wissotski M."/>
            <person name="Liu L."/>
            <person name="Talag J."/>
            <person name="Goicoechea J."/>
            <person name="Angelova A."/>
            <person name="Jetty R."/>
            <person name="Kudrna D."/>
            <person name="Golser W."/>
            <person name="Rivera L."/>
            <person name="Zhang J."/>
            <person name="Wing R."/>
        </authorList>
    </citation>
    <scope>NUCLEOTIDE SEQUENCE</scope>
</reference>
<dbReference type="AlphaFoldDB" id="A0A0D9W7J1"/>
<keyword evidence="3" id="KW-1185">Reference proteome</keyword>
<protein>
    <submittedName>
        <fullName evidence="2">Uncharacterized protein</fullName>
    </submittedName>
</protein>
<evidence type="ECO:0000313" key="2">
    <source>
        <dbReference type="EnsemblPlants" id="LPERR04G16050.1"/>
    </source>
</evidence>
<reference evidence="2" key="3">
    <citation type="submission" date="2015-04" db="UniProtKB">
        <authorList>
            <consortium name="EnsemblPlants"/>
        </authorList>
    </citation>
    <scope>IDENTIFICATION</scope>
</reference>
<dbReference type="HOGENOM" id="CLU_2609504_0_0_1"/>
<organism evidence="2 3">
    <name type="scientific">Leersia perrieri</name>
    <dbReference type="NCBI Taxonomy" id="77586"/>
    <lineage>
        <taxon>Eukaryota</taxon>
        <taxon>Viridiplantae</taxon>
        <taxon>Streptophyta</taxon>
        <taxon>Embryophyta</taxon>
        <taxon>Tracheophyta</taxon>
        <taxon>Spermatophyta</taxon>
        <taxon>Magnoliopsida</taxon>
        <taxon>Liliopsida</taxon>
        <taxon>Poales</taxon>
        <taxon>Poaceae</taxon>
        <taxon>BOP clade</taxon>
        <taxon>Oryzoideae</taxon>
        <taxon>Oryzeae</taxon>
        <taxon>Oryzinae</taxon>
        <taxon>Leersia</taxon>
    </lineage>
</organism>
<evidence type="ECO:0000313" key="3">
    <source>
        <dbReference type="Proteomes" id="UP000032180"/>
    </source>
</evidence>
<evidence type="ECO:0000256" key="1">
    <source>
        <dbReference type="SAM" id="MobiDB-lite"/>
    </source>
</evidence>
<feature type="region of interest" description="Disordered" evidence="1">
    <location>
        <begin position="39"/>
        <end position="79"/>
    </location>
</feature>